<dbReference type="AlphaFoldDB" id="A0A2A2K2Y6"/>
<feature type="compositionally biased region" description="Low complexity" evidence="1">
    <location>
        <begin position="197"/>
        <end position="215"/>
    </location>
</feature>
<name>A0A2A2K2Y6_9BILA</name>
<evidence type="ECO:0000313" key="2">
    <source>
        <dbReference type="EMBL" id="PAV68288.1"/>
    </source>
</evidence>
<gene>
    <name evidence="2" type="ORF">WR25_17613</name>
</gene>
<comment type="caution">
    <text evidence="2">The sequence shown here is derived from an EMBL/GenBank/DDBJ whole genome shotgun (WGS) entry which is preliminary data.</text>
</comment>
<feature type="region of interest" description="Disordered" evidence="1">
    <location>
        <begin position="157"/>
        <end position="218"/>
    </location>
</feature>
<organism evidence="2 3">
    <name type="scientific">Diploscapter pachys</name>
    <dbReference type="NCBI Taxonomy" id="2018661"/>
    <lineage>
        <taxon>Eukaryota</taxon>
        <taxon>Metazoa</taxon>
        <taxon>Ecdysozoa</taxon>
        <taxon>Nematoda</taxon>
        <taxon>Chromadorea</taxon>
        <taxon>Rhabditida</taxon>
        <taxon>Rhabditina</taxon>
        <taxon>Rhabditomorpha</taxon>
        <taxon>Rhabditoidea</taxon>
        <taxon>Rhabditidae</taxon>
        <taxon>Diploscapter</taxon>
    </lineage>
</organism>
<protein>
    <submittedName>
        <fullName evidence="2">Uncharacterized protein</fullName>
    </submittedName>
</protein>
<dbReference type="Proteomes" id="UP000218231">
    <property type="component" value="Unassembled WGS sequence"/>
</dbReference>
<proteinExistence type="predicted"/>
<evidence type="ECO:0000256" key="1">
    <source>
        <dbReference type="SAM" id="MobiDB-lite"/>
    </source>
</evidence>
<dbReference type="EMBL" id="LIAE01009774">
    <property type="protein sequence ID" value="PAV68288.1"/>
    <property type="molecule type" value="Genomic_DNA"/>
</dbReference>
<accession>A0A2A2K2Y6</accession>
<evidence type="ECO:0000313" key="3">
    <source>
        <dbReference type="Proteomes" id="UP000218231"/>
    </source>
</evidence>
<sequence>MVAGRIGLERHVGGRRDGGVGDLTQPVHQRLEAVMLQEGAQRCIWNATCGQFQFFERMDERHVAGQFDQLAAEACGLGMLDQVLLELALLERVGRRGGEHALDIAMFQDQLGGGLRADAGDAGHVVDAVAHQCEHVAELFRPNAELLHHRIGAEAAVVRSSPASPAPARPWCSSRSGRPPPSLPPRCRAARRRGWRRGSSGIAGPDLPAAADGAPCTDRTSRCGRSATICRG</sequence>
<reference evidence="2 3" key="1">
    <citation type="journal article" date="2017" name="Curr. Biol.">
        <title>Genome architecture and evolution of a unichromosomal asexual nematode.</title>
        <authorList>
            <person name="Fradin H."/>
            <person name="Zegar C."/>
            <person name="Gutwein M."/>
            <person name="Lucas J."/>
            <person name="Kovtun M."/>
            <person name="Corcoran D."/>
            <person name="Baugh L.R."/>
            <person name="Kiontke K."/>
            <person name="Gunsalus K."/>
            <person name="Fitch D.H."/>
            <person name="Piano F."/>
        </authorList>
    </citation>
    <scope>NUCLEOTIDE SEQUENCE [LARGE SCALE GENOMIC DNA]</scope>
    <source>
        <strain evidence="2">PF1309</strain>
    </source>
</reference>
<keyword evidence="3" id="KW-1185">Reference proteome</keyword>